<evidence type="ECO:0000256" key="5">
    <source>
        <dbReference type="ARBA" id="ARBA00022692"/>
    </source>
</evidence>
<feature type="transmembrane region" description="Helical" evidence="8">
    <location>
        <begin position="42"/>
        <end position="61"/>
    </location>
</feature>
<feature type="transmembrane region" description="Helical" evidence="8">
    <location>
        <begin position="81"/>
        <end position="99"/>
    </location>
</feature>
<keyword evidence="6 8" id="KW-1133">Transmembrane helix</keyword>
<evidence type="ECO:0000256" key="4">
    <source>
        <dbReference type="ARBA" id="ARBA00022475"/>
    </source>
</evidence>
<evidence type="ECO:0000256" key="2">
    <source>
        <dbReference type="ARBA" id="ARBA00005658"/>
    </source>
</evidence>
<dbReference type="InterPro" id="IPR018093">
    <property type="entry name" value="BCCT_CS"/>
</dbReference>
<feature type="transmembrane region" description="Helical" evidence="8">
    <location>
        <begin position="503"/>
        <end position="526"/>
    </location>
</feature>
<evidence type="ECO:0000313" key="10">
    <source>
        <dbReference type="Proteomes" id="UP001560685"/>
    </source>
</evidence>
<dbReference type="Pfam" id="PF02028">
    <property type="entry name" value="BCCT"/>
    <property type="match status" value="1"/>
</dbReference>
<name>A0ABV3Z3I1_9PROT</name>
<dbReference type="EMBL" id="JBEHZE010000001">
    <property type="protein sequence ID" value="MEX6633351.1"/>
    <property type="molecule type" value="Genomic_DNA"/>
</dbReference>
<gene>
    <name evidence="9" type="ORF">ABFZ84_07290</name>
</gene>
<keyword evidence="7 8" id="KW-0472">Membrane</keyword>
<evidence type="ECO:0000256" key="1">
    <source>
        <dbReference type="ARBA" id="ARBA00004651"/>
    </source>
</evidence>
<dbReference type="PANTHER" id="PTHR30047:SF7">
    <property type="entry name" value="HIGH-AFFINITY CHOLINE TRANSPORT PROTEIN"/>
    <property type="match status" value="1"/>
</dbReference>
<accession>A0ABV3Z3I1</accession>
<sequence>MTIESEELLPEELAPAESIYDTDYETGQDNIEVYGLDIHNPVFFISAVLILVFSGSVLIFPDSAGTALTGARDWTLNTFDWFFVLATNLVFLFCLFIWFSPFGKIRFGGADAKPDFGILSWLSMLFSAGVGIGLLFYGAAEPTAYYTDWFGTPLDAAARTPEAERLAFSATIFHWGVTPWAIYAVVGMSLAFFTFNKGLPLTIRSAFYPLFGERVWGWPGHIIDLLAVVATLFGLATSLGLGAKQAASGLEFLFGIDNGLGTQIILISGITAMAIISVVRGLDGGVRLLSNINIVLALMLLVFVVLAGPTLAILKSFGANAFYYVADSLRLSNWIDREDTEWFHGWTIFYWAWWVSWSPFVGSFIARISRGRTIRQFLSAVLVMPVVVAIVWFSAFGVTAIEQVKSGIGELPAGISDVSLVLFQMLENLPLHEISSFVAIVLLIVFFVTSSDSGSLVIDSITAGGKLHAPIPQRVFWATMEGLVAIVLLVGGGAAALTSLQAGAITAGLPFTVVLLACCVSLYLGLREERAGK</sequence>
<evidence type="ECO:0000313" key="9">
    <source>
        <dbReference type="EMBL" id="MEX6633351.1"/>
    </source>
</evidence>
<feature type="transmembrane region" description="Helical" evidence="8">
    <location>
        <begin position="294"/>
        <end position="323"/>
    </location>
</feature>
<feature type="transmembrane region" description="Helical" evidence="8">
    <location>
        <begin position="172"/>
        <end position="195"/>
    </location>
</feature>
<feature type="transmembrane region" description="Helical" evidence="8">
    <location>
        <begin position="377"/>
        <end position="401"/>
    </location>
</feature>
<keyword evidence="10" id="KW-1185">Reference proteome</keyword>
<organism evidence="9 10">
    <name type="scientific">Hyphococcus lacteus</name>
    <dbReference type="NCBI Taxonomy" id="3143536"/>
    <lineage>
        <taxon>Bacteria</taxon>
        <taxon>Pseudomonadati</taxon>
        <taxon>Pseudomonadota</taxon>
        <taxon>Alphaproteobacteria</taxon>
        <taxon>Parvularculales</taxon>
        <taxon>Parvularculaceae</taxon>
        <taxon>Hyphococcus</taxon>
    </lineage>
</organism>
<dbReference type="PANTHER" id="PTHR30047">
    <property type="entry name" value="HIGH-AFFINITY CHOLINE TRANSPORT PROTEIN-RELATED"/>
    <property type="match status" value="1"/>
</dbReference>
<proteinExistence type="inferred from homology"/>
<reference evidence="9 10" key="1">
    <citation type="submission" date="2024-05" db="EMBL/GenBank/DDBJ databases">
        <title>Three bacterial strains, DH-69, EH-24, and ECK-19 isolated from coastal sediments.</title>
        <authorList>
            <person name="Ye Y.-Q."/>
            <person name="Du Z.-J."/>
        </authorList>
    </citation>
    <scope>NUCLEOTIDE SEQUENCE [LARGE SCALE GENOMIC DNA]</scope>
    <source>
        <strain evidence="9 10">ECK-19</strain>
    </source>
</reference>
<feature type="transmembrane region" description="Helical" evidence="8">
    <location>
        <begin position="216"/>
        <end position="240"/>
    </location>
</feature>
<feature type="transmembrane region" description="Helical" evidence="8">
    <location>
        <begin position="119"/>
        <end position="140"/>
    </location>
</feature>
<dbReference type="RefSeq" id="WP_369313305.1">
    <property type="nucleotide sequence ID" value="NZ_JBEHZE010000001.1"/>
</dbReference>
<keyword evidence="3" id="KW-0813">Transport</keyword>
<evidence type="ECO:0000256" key="3">
    <source>
        <dbReference type="ARBA" id="ARBA00022448"/>
    </source>
</evidence>
<dbReference type="PROSITE" id="PS01303">
    <property type="entry name" value="BCCT"/>
    <property type="match status" value="1"/>
</dbReference>
<keyword evidence="5 8" id="KW-0812">Transmembrane</keyword>
<dbReference type="NCBIfam" id="TIGR00842">
    <property type="entry name" value="bcct"/>
    <property type="match status" value="1"/>
</dbReference>
<protein>
    <submittedName>
        <fullName evidence="9">BCCT family transporter</fullName>
    </submittedName>
</protein>
<feature type="transmembrane region" description="Helical" evidence="8">
    <location>
        <begin position="434"/>
        <end position="454"/>
    </location>
</feature>
<dbReference type="InterPro" id="IPR000060">
    <property type="entry name" value="BCCT_transptr"/>
</dbReference>
<evidence type="ECO:0000256" key="8">
    <source>
        <dbReference type="SAM" id="Phobius"/>
    </source>
</evidence>
<dbReference type="Proteomes" id="UP001560685">
    <property type="component" value="Unassembled WGS sequence"/>
</dbReference>
<feature type="transmembrane region" description="Helical" evidence="8">
    <location>
        <begin position="475"/>
        <end position="497"/>
    </location>
</feature>
<comment type="similarity">
    <text evidence="2">Belongs to the BCCT transporter (TC 2.A.15) family.</text>
</comment>
<evidence type="ECO:0000256" key="6">
    <source>
        <dbReference type="ARBA" id="ARBA00022989"/>
    </source>
</evidence>
<keyword evidence="4" id="KW-1003">Cell membrane</keyword>
<feature type="transmembrane region" description="Helical" evidence="8">
    <location>
        <begin position="343"/>
        <end position="365"/>
    </location>
</feature>
<feature type="transmembrane region" description="Helical" evidence="8">
    <location>
        <begin position="260"/>
        <end position="282"/>
    </location>
</feature>
<evidence type="ECO:0000256" key="7">
    <source>
        <dbReference type="ARBA" id="ARBA00023136"/>
    </source>
</evidence>
<comment type="subcellular location">
    <subcellularLocation>
        <location evidence="1">Cell membrane</location>
        <topology evidence="1">Multi-pass membrane protein</topology>
    </subcellularLocation>
</comment>
<comment type="caution">
    <text evidence="9">The sequence shown here is derived from an EMBL/GenBank/DDBJ whole genome shotgun (WGS) entry which is preliminary data.</text>
</comment>